<dbReference type="InterPro" id="IPR006103">
    <property type="entry name" value="Glyco_hydro_2_cat"/>
</dbReference>
<dbReference type="PANTHER" id="PTHR42732">
    <property type="entry name" value="BETA-GALACTOSIDASE"/>
    <property type="match status" value="1"/>
</dbReference>
<evidence type="ECO:0000259" key="5">
    <source>
        <dbReference type="Pfam" id="PF02836"/>
    </source>
</evidence>
<dbReference type="EMBL" id="CP062983">
    <property type="protein sequence ID" value="QPC84580.1"/>
    <property type="molecule type" value="Genomic_DNA"/>
</dbReference>
<dbReference type="InterPro" id="IPR008979">
    <property type="entry name" value="Galactose-bd-like_sf"/>
</dbReference>
<dbReference type="RefSeq" id="WP_195172643.1">
    <property type="nucleotide sequence ID" value="NZ_CP062983.1"/>
</dbReference>
<dbReference type="Gene3D" id="2.60.40.10">
    <property type="entry name" value="Immunoglobulins"/>
    <property type="match status" value="2"/>
</dbReference>
<name>A0A7S8ECS1_9CHLR</name>
<evidence type="ECO:0000259" key="6">
    <source>
        <dbReference type="Pfam" id="PF22666"/>
    </source>
</evidence>
<dbReference type="InterPro" id="IPR017853">
    <property type="entry name" value="GH"/>
</dbReference>
<gene>
    <name evidence="7" type="ORF">G4Y79_09445</name>
</gene>
<dbReference type="KEGG" id="pmet:G4Y79_09445"/>
<dbReference type="SUPFAM" id="SSF49303">
    <property type="entry name" value="beta-Galactosidase/glucuronidase domain"/>
    <property type="match status" value="2"/>
</dbReference>
<feature type="domain" description="Beta-mannosidase-like galactose-binding" evidence="6">
    <location>
        <begin position="59"/>
        <end position="157"/>
    </location>
</feature>
<evidence type="ECO:0008006" key="9">
    <source>
        <dbReference type="Google" id="ProtNLM"/>
    </source>
</evidence>
<dbReference type="InterPro" id="IPR051913">
    <property type="entry name" value="GH2_Domain-Containing"/>
</dbReference>
<dbReference type="InterPro" id="IPR036156">
    <property type="entry name" value="Beta-gal/glucu_dom_sf"/>
</dbReference>
<keyword evidence="2" id="KW-0378">Hydrolase</keyword>
<dbReference type="Pfam" id="PF22666">
    <property type="entry name" value="Glyco_hydro_2_N2"/>
    <property type="match status" value="1"/>
</dbReference>
<evidence type="ECO:0000259" key="4">
    <source>
        <dbReference type="Pfam" id="PF00703"/>
    </source>
</evidence>
<dbReference type="Pfam" id="PF02836">
    <property type="entry name" value="Glyco_hydro_2_C"/>
    <property type="match status" value="1"/>
</dbReference>
<comment type="similarity">
    <text evidence="1">Belongs to the glycosyl hydrolase 2 family.</text>
</comment>
<dbReference type="SUPFAM" id="SSF49785">
    <property type="entry name" value="Galactose-binding domain-like"/>
    <property type="match status" value="1"/>
</dbReference>
<keyword evidence="8" id="KW-1185">Reference proteome</keyword>
<evidence type="ECO:0000313" key="8">
    <source>
        <dbReference type="Proteomes" id="UP000594468"/>
    </source>
</evidence>
<feature type="domain" description="Glycoside hydrolase family 2 catalytic" evidence="5">
    <location>
        <begin position="325"/>
        <end position="556"/>
    </location>
</feature>
<accession>A0A7S8ECS1</accession>
<reference evidence="7 8" key="1">
    <citation type="submission" date="2020-02" db="EMBL/GenBank/DDBJ databases">
        <authorList>
            <person name="Zheng R.K."/>
            <person name="Sun C.M."/>
        </authorList>
    </citation>
    <scope>NUCLEOTIDE SEQUENCE [LARGE SCALE GENOMIC DNA]</scope>
    <source>
        <strain evidence="8">rifampicinis</strain>
    </source>
</reference>
<dbReference type="AlphaFoldDB" id="A0A7S8ECS1"/>
<dbReference type="InterPro" id="IPR054593">
    <property type="entry name" value="Beta-mannosidase-like_N2"/>
</dbReference>
<dbReference type="GO" id="GO:0005975">
    <property type="term" value="P:carbohydrate metabolic process"/>
    <property type="evidence" value="ECO:0007669"/>
    <property type="project" value="InterPro"/>
</dbReference>
<dbReference type="Gene3D" id="2.60.120.260">
    <property type="entry name" value="Galactose-binding domain-like"/>
    <property type="match status" value="1"/>
</dbReference>
<keyword evidence="3" id="KW-0326">Glycosidase</keyword>
<evidence type="ECO:0000256" key="2">
    <source>
        <dbReference type="ARBA" id="ARBA00022801"/>
    </source>
</evidence>
<dbReference type="PANTHER" id="PTHR42732:SF1">
    <property type="entry name" value="BETA-MANNOSIDASE"/>
    <property type="match status" value="1"/>
</dbReference>
<protein>
    <recommendedName>
        <fullName evidence="9">Beta-mannosidase</fullName>
    </recommendedName>
</protein>
<dbReference type="InterPro" id="IPR006102">
    <property type="entry name" value="Ig-like_GH2"/>
</dbReference>
<dbReference type="InterPro" id="IPR013783">
    <property type="entry name" value="Ig-like_fold"/>
</dbReference>
<dbReference type="Pfam" id="PF00703">
    <property type="entry name" value="Glyco_hydro_2"/>
    <property type="match status" value="1"/>
</dbReference>
<sequence>MNQQQRSAPHDDLFKAIRLTGNWQVYSIPLDQLFSPNDTPLTTTQSLYNVPECAHLQTALYPDRPYWGNHLRKINEQAWIYHRTFQKPEGPYKRVRLRFEGVDYFAEVWVNDVFVGQHEGHFAPFDFDITAILDDLEAGDEVVITVRVTSPWDAPNPSGTYPSDHIVRHLVKGLYEHGEGVIPPNVNPLGIWRPVWLLLDQGISIDHMRIRTELNGHVDVRLRVHNSTSQPWQGQLQLQVSAHNHDGEGVTKHLDIEVPPSTHTIDHTLQIPDVRLWWPWDQGLPNLYQLDATLSNQDQAPTAHKRAKFGVRTVHLERTPQRFTYWINERPVYIRGISYIPSLYLSECTEATLSRDLALAKDANLNLLRVHVHVSPSELYDLCDEAGMLVWQDFELNWIHDSSLAFEQRARDLQHDMIGMLQNHASIMTWACHNEPTMVLMRRQNLEYHPDPALYADAQQQDPTRPVFICSGQIEEDWQRSGDSHSYYGAIWSSRYTDVYKHYPLINTEFGVETPAALETLRAYPDTWQRLDHLDEPTIDSIWAYQAVLTQYHVEHFRRLRSLSCAGYIHFWLADLVPQVGCGVLDAHRIPKGGYDALRRASQPLHIALEHDGRQPKALWIFNDTQQAYQDVTIRWQIKDQHGQTRHEGETSFYIQANASQEVMPVQWPIARRNCAEIRLSVHTADGDLLCENDYKRPFQPLKRPRGYPWKFNRYLGTKVFDRDDAPSLTNETVNPLVKLLPLRLREPLAELMLRQQLPLKFISWVAQVVDFVTGVKKTAPTQYKNRGAS</sequence>
<evidence type="ECO:0000256" key="1">
    <source>
        <dbReference type="ARBA" id="ARBA00007401"/>
    </source>
</evidence>
<dbReference type="SUPFAM" id="SSF51445">
    <property type="entry name" value="(Trans)glycosidases"/>
    <property type="match status" value="1"/>
</dbReference>
<dbReference type="GO" id="GO:0004553">
    <property type="term" value="F:hydrolase activity, hydrolyzing O-glycosyl compounds"/>
    <property type="evidence" value="ECO:0007669"/>
    <property type="project" value="InterPro"/>
</dbReference>
<evidence type="ECO:0000313" key="7">
    <source>
        <dbReference type="EMBL" id="QPC84580.1"/>
    </source>
</evidence>
<proteinExistence type="inferred from homology"/>
<evidence type="ECO:0000256" key="3">
    <source>
        <dbReference type="ARBA" id="ARBA00023295"/>
    </source>
</evidence>
<dbReference type="Gene3D" id="3.20.20.80">
    <property type="entry name" value="Glycosidases"/>
    <property type="match status" value="1"/>
</dbReference>
<organism evidence="7 8">
    <name type="scientific">Phototrophicus methaneseepsis</name>
    <dbReference type="NCBI Taxonomy" id="2710758"/>
    <lineage>
        <taxon>Bacteria</taxon>
        <taxon>Bacillati</taxon>
        <taxon>Chloroflexota</taxon>
        <taxon>Candidatus Thermofontia</taxon>
        <taxon>Phototrophicales</taxon>
        <taxon>Phototrophicaceae</taxon>
        <taxon>Phototrophicus</taxon>
    </lineage>
</organism>
<feature type="domain" description="Glycoside hydrolase family 2 immunoglobulin-like beta-sandwich" evidence="4">
    <location>
        <begin position="204"/>
        <end position="312"/>
    </location>
</feature>
<dbReference type="Proteomes" id="UP000594468">
    <property type="component" value="Chromosome"/>
</dbReference>